<feature type="transmembrane region" description="Helical" evidence="7">
    <location>
        <begin position="260"/>
        <end position="280"/>
    </location>
</feature>
<dbReference type="Proteomes" id="UP000095485">
    <property type="component" value="Unassembled WGS sequence"/>
</dbReference>
<evidence type="ECO:0000256" key="2">
    <source>
        <dbReference type="ARBA" id="ARBA00022448"/>
    </source>
</evidence>
<evidence type="ECO:0000256" key="5">
    <source>
        <dbReference type="ARBA" id="ARBA00022989"/>
    </source>
</evidence>
<evidence type="ECO:0000259" key="8">
    <source>
        <dbReference type="PROSITE" id="PS50928"/>
    </source>
</evidence>
<dbReference type="EMBL" id="CZAY01000019">
    <property type="protein sequence ID" value="CUP97274.1"/>
    <property type="molecule type" value="Genomic_DNA"/>
</dbReference>
<keyword evidence="3" id="KW-1003">Cell membrane</keyword>
<dbReference type="GO" id="GO:0055085">
    <property type="term" value="P:transmembrane transport"/>
    <property type="evidence" value="ECO:0007669"/>
    <property type="project" value="InterPro"/>
</dbReference>
<sequence>MKNNRFVACVLIPSVIFLLIFAVFPVAYGLGISFYDYNPTSSYNEFLGLENYKRLLTDEVFWIAVKNTIIFCVVAVTANIVITLFLAKIISVLPSKGMKIFFRTILFIPCIAPIVGTSMVWKYGMVGTDGGLLNRILGLMGMPPRNWFLTTWQLLAIIIVYTLWADIGYNVVLFTAGIEGVPKEFDEAAAIDGAGPVRRFVSIKLPLMSRTFAFVAIMTMANYFQMFAQFQVFAPDGGRSNSAMVLTNYIYKTSFSSYDMGYASAVAAALFMIVFIVAMIQNKMMHADWSYE</sequence>
<gene>
    <name evidence="9" type="primary">ugpA_7</name>
    <name evidence="9" type="ORF">ERS852526_02468</name>
</gene>
<name>A0A174SHR2_9FIRM</name>
<keyword evidence="2 7" id="KW-0813">Transport</keyword>
<reference evidence="9 10" key="1">
    <citation type="submission" date="2015-09" db="EMBL/GenBank/DDBJ databases">
        <authorList>
            <consortium name="Pathogen Informatics"/>
        </authorList>
    </citation>
    <scope>NUCLEOTIDE SEQUENCE [LARGE SCALE GENOMIC DNA]</scope>
    <source>
        <strain evidence="9 10">2789STDY5834914</strain>
    </source>
</reference>
<feature type="transmembrane region" description="Helical" evidence="7">
    <location>
        <begin position="212"/>
        <end position="234"/>
    </location>
</feature>
<dbReference type="Gene3D" id="1.10.3720.10">
    <property type="entry name" value="MetI-like"/>
    <property type="match status" value="1"/>
</dbReference>
<protein>
    <submittedName>
        <fullName evidence="9">sn-glycerol-3-phosphate transport system permease protein ugpA</fullName>
    </submittedName>
</protein>
<keyword evidence="5 7" id="KW-1133">Transmembrane helix</keyword>
<dbReference type="RefSeq" id="WP_055284144.1">
    <property type="nucleotide sequence ID" value="NZ_CZAY01000019.1"/>
</dbReference>
<dbReference type="InterPro" id="IPR000515">
    <property type="entry name" value="MetI-like"/>
</dbReference>
<feature type="transmembrane region" description="Helical" evidence="7">
    <location>
        <begin position="60"/>
        <end position="88"/>
    </location>
</feature>
<evidence type="ECO:0000256" key="4">
    <source>
        <dbReference type="ARBA" id="ARBA00022692"/>
    </source>
</evidence>
<dbReference type="Pfam" id="PF00528">
    <property type="entry name" value="BPD_transp_1"/>
    <property type="match status" value="1"/>
</dbReference>
<keyword evidence="4 7" id="KW-0812">Transmembrane</keyword>
<keyword evidence="6 7" id="KW-0472">Membrane</keyword>
<dbReference type="InterPro" id="IPR050809">
    <property type="entry name" value="UgpAE/MalFG_permease"/>
</dbReference>
<feature type="transmembrane region" description="Helical" evidence="7">
    <location>
        <begin position="147"/>
        <end position="164"/>
    </location>
</feature>
<dbReference type="PANTHER" id="PTHR43227:SF11">
    <property type="entry name" value="BLL4140 PROTEIN"/>
    <property type="match status" value="1"/>
</dbReference>
<dbReference type="SUPFAM" id="SSF160964">
    <property type="entry name" value="MalF N-terminal region-like"/>
    <property type="match status" value="1"/>
</dbReference>
<comment type="similarity">
    <text evidence="7">Belongs to the binding-protein-dependent transport system permease family.</text>
</comment>
<dbReference type="InterPro" id="IPR035906">
    <property type="entry name" value="MetI-like_sf"/>
</dbReference>
<comment type="subcellular location">
    <subcellularLocation>
        <location evidence="1 7">Cell membrane</location>
        <topology evidence="1 7">Multi-pass membrane protein</topology>
    </subcellularLocation>
</comment>
<evidence type="ECO:0000256" key="6">
    <source>
        <dbReference type="ARBA" id="ARBA00023136"/>
    </source>
</evidence>
<evidence type="ECO:0000256" key="1">
    <source>
        <dbReference type="ARBA" id="ARBA00004651"/>
    </source>
</evidence>
<evidence type="ECO:0000313" key="9">
    <source>
        <dbReference type="EMBL" id="CUP97274.1"/>
    </source>
</evidence>
<feature type="transmembrane region" description="Helical" evidence="7">
    <location>
        <begin position="100"/>
        <end position="121"/>
    </location>
</feature>
<dbReference type="PANTHER" id="PTHR43227">
    <property type="entry name" value="BLL4140 PROTEIN"/>
    <property type="match status" value="1"/>
</dbReference>
<dbReference type="CDD" id="cd06261">
    <property type="entry name" value="TM_PBP2"/>
    <property type="match status" value="1"/>
</dbReference>
<evidence type="ECO:0000256" key="7">
    <source>
        <dbReference type="RuleBase" id="RU363032"/>
    </source>
</evidence>
<dbReference type="PROSITE" id="PS50928">
    <property type="entry name" value="ABC_TM1"/>
    <property type="match status" value="1"/>
</dbReference>
<dbReference type="AlphaFoldDB" id="A0A174SHR2"/>
<organism evidence="9 10">
    <name type="scientific">Dorea longicatena</name>
    <dbReference type="NCBI Taxonomy" id="88431"/>
    <lineage>
        <taxon>Bacteria</taxon>
        <taxon>Bacillati</taxon>
        <taxon>Bacillota</taxon>
        <taxon>Clostridia</taxon>
        <taxon>Lachnospirales</taxon>
        <taxon>Lachnospiraceae</taxon>
        <taxon>Dorea</taxon>
    </lineage>
</organism>
<dbReference type="GeneID" id="96229745"/>
<dbReference type="SUPFAM" id="SSF161098">
    <property type="entry name" value="MetI-like"/>
    <property type="match status" value="1"/>
</dbReference>
<dbReference type="GO" id="GO:0005886">
    <property type="term" value="C:plasma membrane"/>
    <property type="evidence" value="ECO:0007669"/>
    <property type="project" value="UniProtKB-SubCell"/>
</dbReference>
<evidence type="ECO:0000256" key="3">
    <source>
        <dbReference type="ARBA" id="ARBA00022475"/>
    </source>
</evidence>
<proteinExistence type="inferred from homology"/>
<accession>A0A174SHR2</accession>
<evidence type="ECO:0000313" key="10">
    <source>
        <dbReference type="Proteomes" id="UP000095485"/>
    </source>
</evidence>
<dbReference type="OrthoDB" id="2637002at2"/>
<feature type="domain" description="ABC transmembrane type-1" evidence="8">
    <location>
        <begin position="65"/>
        <end position="281"/>
    </location>
</feature>